<accession>A0A4R3NCA6</accession>
<evidence type="ECO:0000313" key="2">
    <source>
        <dbReference type="EMBL" id="TCT26381.1"/>
    </source>
</evidence>
<keyword evidence="1" id="KW-0812">Transmembrane</keyword>
<keyword evidence="3" id="KW-1185">Reference proteome</keyword>
<name>A0A4R3NCA6_9BACI</name>
<feature type="transmembrane region" description="Helical" evidence="1">
    <location>
        <begin position="28"/>
        <end position="55"/>
    </location>
</feature>
<protein>
    <submittedName>
        <fullName evidence="2">Uncharacterized protein</fullName>
    </submittedName>
</protein>
<dbReference type="Proteomes" id="UP000294650">
    <property type="component" value="Unassembled WGS sequence"/>
</dbReference>
<sequence length="56" mass="6245">MEFMIFFFLLLVINVVVIKISNGNKKHWLISGIIVLVCSPLVLFTAAAIYGTVLFS</sequence>
<reference evidence="2 3" key="1">
    <citation type="submission" date="2019-03" db="EMBL/GenBank/DDBJ databases">
        <title>Genomic Encyclopedia of Type Strains, Phase IV (KMG-IV): sequencing the most valuable type-strain genomes for metagenomic binning, comparative biology and taxonomic classification.</title>
        <authorList>
            <person name="Goeker M."/>
        </authorList>
    </citation>
    <scope>NUCLEOTIDE SEQUENCE [LARGE SCALE GENOMIC DNA]</scope>
    <source>
        <strain evidence="2 3">DSM 25894</strain>
    </source>
</reference>
<evidence type="ECO:0000313" key="3">
    <source>
        <dbReference type="Proteomes" id="UP000294650"/>
    </source>
</evidence>
<keyword evidence="1" id="KW-1133">Transmembrane helix</keyword>
<dbReference type="AlphaFoldDB" id="A0A4R3NCA6"/>
<comment type="caution">
    <text evidence="2">The sequence shown here is derived from an EMBL/GenBank/DDBJ whole genome shotgun (WGS) entry which is preliminary data.</text>
</comment>
<proteinExistence type="predicted"/>
<dbReference type="EMBL" id="SMAN01000002">
    <property type="protein sequence ID" value="TCT26381.1"/>
    <property type="molecule type" value="Genomic_DNA"/>
</dbReference>
<organism evidence="2 3">
    <name type="scientific">Melghiribacillus thermohalophilus</name>
    <dbReference type="NCBI Taxonomy" id="1324956"/>
    <lineage>
        <taxon>Bacteria</taxon>
        <taxon>Bacillati</taxon>
        <taxon>Bacillota</taxon>
        <taxon>Bacilli</taxon>
        <taxon>Bacillales</taxon>
        <taxon>Bacillaceae</taxon>
        <taxon>Melghiribacillus</taxon>
    </lineage>
</organism>
<keyword evidence="1" id="KW-0472">Membrane</keyword>
<evidence type="ECO:0000256" key="1">
    <source>
        <dbReference type="SAM" id="Phobius"/>
    </source>
</evidence>
<gene>
    <name evidence="2" type="ORF">EDD68_10283</name>
</gene>